<dbReference type="PANTHER" id="PTHR12773:SF0">
    <property type="entry name" value="MULTIFUNCTIONAL METHYLTRANSFERASE SUBUNIT TRM112-LIKE PROTEIN"/>
    <property type="match status" value="1"/>
</dbReference>
<evidence type="ECO:0000313" key="2">
    <source>
        <dbReference type="EMBL" id="PSS02390.1"/>
    </source>
</evidence>
<dbReference type="STRING" id="2025994.A0A2T3AKZ4"/>
<sequence>MRIITLNFACCAVKDCKGKPEAFPLRPQDAELSSDEMIYDKQFLINILPKLEWQALKSTTTALGFSELQAAAPTVEDIESNDVLAKDLHKVLLETEMMEGKLVCGNCGHEYQVKEGICNFLLPAHLV</sequence>
<proteinExistence type="inferred from homology"/>
<keyword evidence="3" id="KW-1185">Reference proteome</keyword>
<dbReference type="OrthoDB" id="2187549at2759"/>
<dbReference type="GO" id="GO:0070476">
    <property type="term" value="P:rRNA (guanine-N7)-methylation"/>
    <property type="evidence" value="ECO:0007669"/>
    <property type="project" value="TreeGrafter"/>
</dbReference>
<dbReference type="PANTHER" id="PTHR12773">
    <property type="entry name" value="UPF0315 PROTEIN-RELATED"/>
    <property type="match status" value="1"/>
</dbReference>
<reference evidence="2 3" key="1">
    <citation type="journal article" date="2018" name="Mycol. Prog.">
        <title>Coniella lustricola, a new species from submerged detritus.</title>
        <authorList>
            <person name="Raudabaugh D.B."/>
            <person name="Iturriaga T."/>
            <person name="Carver A."/>
            <person name="Mondo S."/>
            <person name="Pangilinan J."/>
            <person name="Lipzen A."/>
            <person name="He G."/>
            <person name="Amirebrahimi M."/>
            <person name="Grigoriev I.V."/>
            <person name="Miller A.N."/>
        </authorList>
    </citation>
    <scope>NUCLEOTIDE SEQUENCE [LARGE SCALE GENOMIC DNA]</scope>
    <source>
        <strain evidence="2 3">B22-T-1</strain>
    </source>
</reference>
<accession>A0A2T3AKZ4</accession>
<dbReference type="InParanoid" id="A0A2T3AKZ4"/>
<dbReference type="GO" id="GO:0030488">
    <property type="term" value="P:tRNA methylation"/>
    <property type="evidence" value="ECO:0007669"/>
    <property type="project" value="TreeGrafter"/>
</dbReference>
<organism evidence="2 3">
    <name type="scientific">Coniella lustricola</name>
    <dbReference type="NCBI Taxonomy" id="2025994"/>
    <lineage>
        <taxon>Eukaryota</taxon>
        <taxon>Fungi</taxon>
        <taxon>Dikarya</taxon>
        <taxon>Ascomycota</taxon>
        <taxon>Pezizomycotina</taxon>
        <taxon>Sordariomycetes</taxon>
        <taxon>Sordariomycetidae</taxon>
        <taxon>Diaporthales</taxon>
        <taxon>Schizoparmaceae</taxon>
        <taxon>Coniella</taxon>
    </lineage>
</organism>
<gene>
    <name evidence="2" type="ORF">BD289DRAFT_478775</name>
</gene>
<protein>
    <recommendedName>
        <fullName evidence="4">Trm112p-like protein</fullName>
    </recommendedName>
</protein>
<evidence type="ECO:0008006" key="4">
    <source>
        <dbReference type="Google" id="ProtNLM"/>
    </source>
</evidence>
<dbReference type="GO" id="GO:0046982">
    <property type="term" value="F:protein heterodimerization activity"/>
    <property type="evidence" value="ECO:0007669"/>
    <property type="project" value="InterPro"/>
</dbReference>
<dbReference type="FunCoup" id="A0A2T3AKZ4">
    <property type="interactions" value="827"/>
</dbReference>
<dbReference type="Pfam" id="PF03966">
    <property type="entry name" value="Trm112p"/>
    <property type="match status" value="1"/>
</dbReference>
<name>A0A2T3AKZ4_9PEZI</name>
<dbReference type="Gene3D" id="2.20.25.10">
    <property type="match status" value="1"/>
</dbReference>
<comment type="similarity">
    <text evidence="1">Belongs to the TRM112 family.</text>
</comment>
<dbReference type="Proteomes" id="UP000241462">
    <property type="component" value="Unassembled WGS sequence"/>
</dbReference>
<dbReference type="AlphaFoldDB" id="A0A2T3AKZ4"/>
<evidence type="ECO:0000313" key="3">
    <source>
        <dbReference type="Proteomes" id="UP000241462"/>
    </source>
</evidence>
<evidence type="ECO:0000256" key="1">
    <source>
        <dbReference type="ARBA" id="ARBA00007980"/>
    </source>
</evidence>
<dbReference type="InterPro" id="IPR039127">
    <property type="entry name" value="Trm112"/>
</dbReference>
<dbReference type="InterPro" id="IPR005651">
    <property type="entry name" value="Trm112-like"/>
</dbReference>
<dbReference type="EMBL" id="KZ678377">
    <property type="protein sequence ID" value="PSS02390.1"/>
    <property type="molecule type" value="Genomic_DNA"/>
</dbReference>